<dbReference type="InterPro" id="IPR036611">
    <property type="entry name" value="Trigger_fac_ribosome-bd_sf"/>
</dbReference>
<evidence type="ECO:0000256" key="5">
    <source>
        <dbReference type="ARBA" id="ARBA00022618"/>
    </source>
</evidence>
<keyword evidence="6 11" id="KW-0697">Rotamase</keyword>
<dbReference type="GO" id="GO:0003755">
    <property type="term" value="F:peptidyl-prolyl cis-trans isomerase activity"/>
    <property type="evidence" value="ECO:0007669"/>
    <property type="project" value="UniProtKB-UniRule"/>
</dbReference>
<dbReference type="GO" id="GO:0051083">
    <property type="term" value="P:'de novo' cotranslational protein folding"/>
    <property type="evidence" value="ECO:0007669"/>
    <property type="project" value="TreeGrafter"/>
</dbReference>
<feature type="region of interest" description="Disordered" evidence="12">
    <location>
        <begin position="421"/>
        <end position="447"/>
    </location>
</feature>
<organism evidence="15 16">
    <name type="scientific">Thermoflexus hugenholtzii JAD2</name>
    <dbReference type="NCBI Taxonomy" id="877466"/>
    <lineage>
        <taxon>Bacteria</taxon>
        <taxon>Bacillati</taxon>
        <taxon>Chloroflexota</taxon>
        <taxon>Thermoflexia</taxon>
        <taxon>Thermoflexales</taxon>
        <taxon>Thermoflexaceae</taxon>
        <taxon>Thermoflexus</taxon>
    </lineage>
</organism>
<evidence type="ECO:0000313" key="15">
    <source>
        <dbReference type="EMBL" id="SNB70024.1"/>
    </source>
</evidence>
<keyword evidence="5 11" id="KW-0132">Cell division</keyword>
<dbReference type="GO" id="GO:0044183">
    <property type="term" value="F:protein folding chaperone"/>
    <property type="evidence" value="ECO:0007669"/>
    <property type="project" value="TreeGrafter"/>
</dbReference>
<evidence type="ECO:0000256" key="8">
    <source>
        <dbReference type="ARBA" id="ARBA00023235"/>
    </source>
</evidence>
<evidence type="ECO:0000259" key="13">
    <source>
        <dbReference type="Pfam" id="PF05697"/>
    </source>
</evidence>
<reference evidence="16" key="1">
    <citation type="submission" date="2017-06" db="EMBL/GenBank/DDBJ databases">
        <authorList>
            <person name="Varghese N."/>
            <person name="Submissions S."/>
        </authorList>
    </citation>
    <scope>NUCLEOTIDE SEQUENCE [LARGE SCALE GENOMIC DNA]</scope>
    <source>
        <strain evidence="16">JAD2</strain>
    </source>
</reference>
<dbReference type="Gene3D" id="3.10.50.40">
    <property type="match status" value="1"/>
</dbReference>
<dbReference type="PANTHER" id="PTHR30560">
    <property type="entry name" value="TRIGGER FACTOR CHAPERONE AND PEPTIDYL-PROLYL CIS/TRANS ISOMERASE"/>
    <property type="match status" value="1"/>
</dbReference>
<dbReference type="OrthoDB" id="9767721at2"/>
<dbReference type="GO" id="GO:0015031">
    <property type="term" value="P:protein transport"/>
    <property type="evidence" value="ECO:0007669"/>
    <property type="project" value="UniProtKB-UniRule"/>
</dbReference>
<feature type="domain" description="Trigger factor ribosome-binding bacterial" evidence="13">
    <location>
        <begin position="1"/>
        <end position="142"/>
    </location>
</feature>
<dbReference type="InterPro" id="IPR027304">
    <property type="entry name" value="Trigger_fact/SurA_dom_sf"/>
</dbReference>
<dbReference type="Gene3D" id="3.30.70.1050">
    <property type="entry name" value="Trigger factor ribosome-binding domain"/>
    <property type="match status" value="1"/>
</dbReference>
<evidence type="ECO:0000256" key="1">
    <source>
        <dbReference type="ARBA" id="ARBA00000971"/>
    </source>
</evidence>
<comment type="catalytic activity">
    <reaction evidence="1 11">
        <text>[protein]-peptidylproline (omega=180) = [protein]-peptidylproline (omega=0)</text>
        <dbReference type="Rhea" id="RHEA:16237"/>
        <dbReference type="Rhea" id="RHEA-COMP:10747"/>
        <dbReference type="Rhea" id="RHEA-COMP:10748"/>
        <dbReference type="ChEBI" id="CHEBI:83833"/>
        <dbReference type="ChEBI" id="CHEBI:83834"/>
        <dbReference type="EC" id="5.2.1.8"/>
    </reaction>
</comment>
<dbReference type="Proteomes" id="UP000197025">
    <property type="component" value="Unassembled WGS sequence"/>
</dbReference>
<evidence type="ECO:0000256" key="12">
    <source>
        <dbReference type="SAM" id="MobiDB-lite"/>
    </source>
</evidence>
<keyword evidence="16" id="KW-1185">Reference proteome</keyword>
<dbReference type="EMBL" id="FYEK01000044">
    <property type="protein sequence ID" value="SNB70024.1"/>
    <property type="molecule type" value="Genomic_DNA"/>
</dbReference>
<keyword evidence="7 11" id="KW-0143">Chaperone</keyword>
<dbReference type="NCBIfam" id="TIGR00115">
    <property type="entry name" value="tig"/>
    <property type="match status" value="1"/>
</dbReference>
<sequence>MRITSESLPSRQVALTIEVEPERVEQAMRRVARRFSERYEIPGFRRGRAPYEVVLRTFGREAIFEEAVELLSQEVYREALDQLGLDPYGPGRLEQIQPEPLTFRVIVPLKPEVRLGDYRSLRVPYEPPQPTEEAVQEVLERLRRDNAIIEPLSEGTAEPGMMVTVALRARDAEGKTLLEDEFSFVLGQEAPPLPGLEERIVGMALNETRSFDLPWPGDPSRTLQVEATLTGLARYLLPDLDDALAQTVGDFETLEDLKAKIREDLAVHLRRQYDAEYAERALKALAEQAEVEFPPQMLEEEIDDLIEDLENTLRRRGQDLESYLKERNQTLEALREELRPQAEQRIRRGLILYQLAQEEGLSVPEEELEEEAGAVRQRLQVSEEAWQRLRPTVMSSLRSRLLLSRALERLVAIARGAVSPMMAEASPAPEPEAEEVVPSSVEPSDPM</sequence>
<dbReference type="GO" id="GO:0005737">
    <property type="term" value="C:cytoplasm"/>
    <property type="evidence" value="ECO:0007669"/>
    <property type="project" value="UniProtKB-SubCell"/>
</dbReference>
<dbReference type="SUPFAM" id="SSF109998">
    <property type="entry name" value="Triger factor/SurA peptide-binding domain-like"/>
    <property type="match status" value="1"/>
</dbReference>
<keyword evidence="8 11" id="KW-0413">Isomerase</keyword>
<dbReference type="InterPro" id="IPR037041">
    <property type="entry name" value="Trigger_fac_C_sf"/>
</dbReference>
<dbReference type="InterPro" id="IPR008881">
    <property type="entry name" value="Trigger_fac_ribosome-bd_bac"/>
</dbReference>
<dbReference type="GO" id="GO:0043022">
    <property type="term" value="F:ribosome binding"/>
    <property type="evidence" value="ECO:0007669"/>
    <property type="project" value="TreeGrafter"/>
</dbReference>
<dbReference type="GO" id="GO:0051301">
    <property type="term" value="P:cell division"/>
    <property type="evidence" value="ECO:0007669"/>
    <property type="project" value="UniProtKB-KW"/>
</dbReference>
<evidence type="ECO:0000256" key="4">
    <source>
        <dbReference type="ARBA" id="ARBA00016902"/>
    </source>
</evidence>
<dbReference type="InParanoid" id="A0A212RD30"/>
<dbReference type="SUPFAM" id="SSF102735">
    <property type="entry name" value="Trigger factor ribosome-binding domain"/>
    <property type="match status" value="1"/>
</dbReference>
<dbReference type="GO" id="GO:0043335">
    <property type="term" value="P:protein unfolding"/>
    <property type="evidence" value="ECO:0007669"/>
    <property type="project" value="TreeGrafter"/>
</dbReference>
<feature type="domain" description="Trigger factor C-terminal" evidence="14">
    <location>
        <begin position="253"/>
        <end position="410"/>
    </location>
</feature>
<dbReference type="HAMAP" id="MF_00303">
    <property type="entry name" value="Trigger_factor_Tig"/>
    <property type="match status" value="1"/>
</dbReference>
<evidence type="ECO:0000256" key="7">
    <source>
        <dbReference type="ARBA" id="ARBA00023186"/>
    </source>
</evidence>
<dbReference type="FunCoup" id="A0A212RD30">
    <property type="interactions" value="486"/>
</dbReference>
<evidence type="ECO:0000256" key="9">
    <source>
        <dbReference type="ARBA" id="ARBA00023306"/>
    </source>
</evidence>
<comment type="function">
    <text evidence="11">Involved in protein export. Acts as a chaperone by maintaining the newly synthesized protein in an open conformation. Functions as a peptidyl-prolyl cis-trans isomerase.</text>
</comment>
<keyword evidence="11" id="KW-0963">Cytoplasm</keyword>
<dbReference type="PANTHER" id="PTHR30560:SF3">
    <property type="entry name" value="TRIGGER FACTOR-LIKE PROTEIN TIG, CHLOROPLASTIC"/>
    <property type="match status" value="1"/>
</dbReference>
<accession>A0A212RD30</accession>
<dbReference type="SUPFAM" id="SSF54534">
    <property type="entry name" value="FKBP-like"/>
    <property type="match status" value="1"/>
</dbReference>
<dbReference type="InterPro" id="IPR005215">
    <property type="entry name" value="Trig_fac"/>
</dbReference>
<evidence type="ECO:0000256" key="6">
    <source>
        <dbReference type="ARBA" id="ARBA00023110"/>
    </source>
</evidence>
<dbReference type="Pfam" id="PF05698">
    <property type="entry name" value="Trigger_C"/>
    <property type="match status" value="1"/>
</dbReference>
<dbReference type="PIRSF" id="PIRSF003095">
    <property type="entry name" value="Trigger_factor"/>
    <property type="match status" value="1"/>
</dbReference>
<evidence type="ECO:0000259" key="14">
    <source>
        <dbReference type="Pfam" id="PF05698"/>
    </source>
</evidence>
<dbReference type="EC" id="5.2.1.8" evidence="3 11"/>
<comment type="similarity">
    <text evidence="2 11">Belongs to the FKBP-type PPIase family. Tig subfamily.</text>
</comment>
<dbReference type="Pfam" id="PF05697">
    <property type="entry name" value="Trigger_N"/>
    <property type="match status" value="1"/>
</dbReference>
<dbReference type="InterPro" id="IPR046357">
    <property type="entry name" value="PPIase_dom_sf"/>
</dbReference>
<evidence type="ECO:0000256" key="2">
    <source>
        <dbReference type="ARBA" id="ARBA00005464"/>
    </source>
</evidence>
<feature type="compositionally biased region" description="Low complexity" evidence="12">
    <location>
        <begin position="436"/>
        <end position="447"/>
    </location>
</feature>
<protein>
    <recommendedName>
        <fullName evidence="4 11">Trigger factor</fullName>
        <shortName evidence="11">TF</shortName>
        <ecNumber evidence="3 11">5.2.1.8</ecNumber>
    </recommendedName>
    <alternativeName>
        <fullName evidence="10 11">PPIase</fullName>
    </alternativeName>
</protein>
<dbReference type="AlphaFoldDB" id="A0A212RD30"/>
<comment type="subcellular location">
    <subcellularLocation>
        <location evidence="11">Cytoplasm</location>
    </subcellularLocation>
    <text evidence="11">About half TF is bound to the ribosome near the polypeptide exit tunnel while the other half is free in the cytoplasm.</text>
</comment>
<keyword evidence="9 11" id="KW-0131">Cell cycle</keyword>
<comment type="domain">
    <text evidence="11">Consists of 3 domains; the N-terminus binds the ribosome, the middle domain has PPIase activity, while the C-terminus has intrinsic chaperone activity on its own.</text>
</comment>
<evidence type="ECO:0000313" key="16">
    <source>
        <dbReference type="Proteomes" id="UP000197025"/>
    </source>
</evidence>
<dbReference type="RefSeq" id="WP_088571796.1">
    <property type="nucleotide sequence ID" value="NZ_FYEK01000044.1"/>
</dbReference>
<dbReference type="InterPro" id="IPR008880">
    <property type="entry name" value="Trigger_fac_C"/>
</dbReference>
<evidence type="ECO:0000256" key="3">
    <source>
        <dbReference type="ARBA" id="ARBA00013194"/>
    </source>
</evidence>
<dbReference type="Gene3D" id="1.10.3120.10">
    <property type="entry name" value="Trigger factor, C-terminal domain"/>
    <property type="match status" value="1"/>
</dbReference>
<proteinExistence type="inferred from homology"/>
<evidence type="ECO:0000256" key="10">
    <source>
        <dbReference type="ARBA" id="ARBA00029986"/>
    </source>
</evidence>
<name>A0A212RD30_9CHLR</name>
<evidence type="ECO:0000256" key="11">
    <source>
        <dbReference type="HAMAP-Rule" id="MF_00303"/>
    </source>
</evidence>
<gene>
    <name evidence="11" type="primary">tig</name>
    <name evidence="15" type="ORF">SAMN02746019_00011300</name>
</gene>